<evidence type="ECO:0000313" key="2">
    <source>
        <dbReference type="Proteomes" id="UP000320593"/>
    </source>
</evidence>
<organism evidence="1 2">
    <name type="scientific">Roseibium hamelinense</name>
    <dbReference type="NCBI Taxonomy" id="150831"/>
    <lineage>
        <taxon>Bacteria</taxon>
        <taxon>Pseudomonadati</taxon>
        <taxon>Pseudomonadota</taxon>
        <taxon>Alphaproteobacteria</taxon>
        <taxon>Hyphomicrobiales</taxon>
        <taxon>Stappiaceae</taxon>
        <taxon>Roseibium</taxon>
    </lineage>
</organism>
<keyword evidence="2" id="KW-1185">Reference proteome</keyword>
<accession>A0A562TA99</accession>
<reference evidence="1 2" key="1">
    <citation type="submission" date="2019-07" db="EMBL/GenBank/DDBJ databases">
        <title>Genomic Encyclopedia of Archaeal and Bacterial Type Strains, Phase II (KMG-II): from individual species to whole genera.</title>
        <authorList>
            <person name="Goeker M."/>
        </authorList>
    </citation>
    <scope>NUCLEOTIDE SEQUENCE [LARGE SCALE GENOMIC DNA]</scope>
    <source>
        <strain evidence="1 2">ATCC BAA-252</strain>
    </source>
</reference>
<gene>
    <name evidence="1" type="ORF">JM93_01546</name>
</gene>
<protein>
    <submittedName>
        <fullName evidence="1">Uncharacterized protein</fullName>
    </submittedName>
</protein>
<comment type="caution">
    <text evidence="1">The sequence shown here is derived from an EMBL/GenBank/DDBJ whole genome shotgun (WGS) entry which is preliminary data.</text>
</comment>
<evidence type="ECO:0000313" key="1">
    <source>
        <dbReference type="EMBL" id="TWI90562.1"/>
    </source>
</evidence>
<name>A0A562TA99_9HYPH</name>
<dbReference type="AlphaFoldDB" id="A0A562TA99"/>
<proteinExistence type="predicted"/>
<dbReference type="Proteomes" id="UP000320593">
    <property type="component" value="Unassembled WGS sequence"/>
</dbReference>
<sequence length="46" mass="5159">MRDASQTGSDDDLNQRTVCAQSRAVHLSDGLREYCPGFQLFDGRKI</sequence>
<dbReference type="EMBL" id="VLLF01000002">
    <property type="protein sequence ID" value="TWI90562.1"/>
    <property type="molecule type" value="Genomic_DNA"/>
</dbReference>